<dbReference type="PRINTS" id="PR02000">
    <property type="entry name" value="GCR1PLANT"/>
</dbReference>
<feature type="transmembrane region" description="Helical" evidence="8">
    <location>
        <begin position="115"/>
        <end position="136"/>
    </location>
</feature>
<dbReference type="InterPro" id="IPR022340">
    <property type="entry name" value="GPCR_GCR1_put"/>
</dbReference>
<evidence type="ECO:0000256" key="3">
    <source>
        <dbReference type="ARBA" id="ARBA00022989"/>
    </source>
</evidence>
<name>A0A1R2B362_9CILI</name>
<feature type="transmembrane region" description="Helical" evidence="8">
    <location>
        <begin position="45"/>
        <end position="68"/>
    </location>
</feature>
<keyword evidence="3 8" id="KW-1133">Transmembrane helix</keyword>
<evidence type="ECO:0000313" key="10">
    <source>
        <dbReference type="EMBL" id="OMJ71221.1"/>
    </source>
</evidence>
<keyword evidence="7" id="KW-0807">Transducer</keyword>
<dbReference type="PRINTS" id="PR02001">
    <property type="entry name" value="GCR1CAMPR"/>
</dbReference>
<evidence type="ECO:0000256" key="8">
    <source>
        <dbReference type="SAM" id="Phobius"/>
    </source>
</evidence>
<feature type="transmembrane region" description="Helical" evidence="8">
    <location>
        <begin position="88"/>
        <end position="103"/>
    </location>
</feature>
<feature type="transmembrane region" description="Helical" evidence="8">
    <location>
        <begin position="156"/>
        <end position="177"/>
    </location>
</feature>
<proteinExistence type="predicted"/>
<dbReference type="InterPro" id="IPR022343">
    <property type="entry name" value="GCR1-cAMP_receptor"/>
</dbReference>
<dbReference type="EMBL" id="MPUH01001012">
    <property type="protein sequence ID" value="OMJ71221.1"/>
    <property type="molecule type" value="Genomic_DNA"/>
</dbReference>
<dbReference type="PANTHER" id="PTHR23112">
    <property type="entry name" value="G PROTEIN-COUPLED RECEPTOR 157-RELATED"/>
    <property type="match status" value="1"/>
</dbReference>
<dbReference type="PANTHER" id="PTHR23112:SF0">
    <property type="entry name" value="TRANSMEMBRANE PROTEIN 116"/>
    <property type="match status" value="1"/>
</dbReference>
<keyword evidence="2 8" id="KW-0812">Transmembrane</keyword>
<evidence type="ECO:0000256" key="5">
    <source>
        <dbReference type="ARBA" id="ARBA00023136"/>
    </source>
</evidence>
<dbReference type="OrthoDB" id="2122879at2759"/>
<evidence type="ECO:0000256" key="7">
    <source>
        <dbReference type="ARBA" id="ARBA00023224"/>
    </source>
</evidence>
<dbReference type="SUPFAM" id="SSF81321">
    <property type="entry name" value="Family A G protein-coupled receptor-like"/>
    <property type="match status" value="1"/>
</dbReference>
<organism evidence="10 11">
    <name type="scientific">Stentor coeruleus</name>
    <dbReference type="NCBI Taxonomy" id="5963"/>
    <lineage>
        <taxon>Eukaryota</taxon>
        <taxon>Sar</taxon>
        <taxon>Alveolata</taxon>
        <taxon>Ciliophora</taxon>
        <taxon>Postciliodesmatophora</taxon>
        <taxon>Heterotrichea</taxon>
        <taxon>Heterotrichida</taxon>
        <taxon>Stentoridae</taxon>
        <taxon>Stentor</taxon>
    </lineage>
</organism>
<comment type="caution">
    <text evidence="10">The sequence shown here is derived from an EMBL/GenBank/DDBJ whole genome shotgun (WGS) entry which is preliminary data.</text>
</comment>
<evidence type="ECO:0000256" key="6">
    <source>
        <dbReference type="ARBA" id="ARBA00023170"/>
    </source>
</evidence>
<keyword evidence="4" id="KW-0297">G-protein coupled receptor</keyword>
<protein>
    <recommendedName>
        <fullName evidence="9">G-protein coupled receptors family 1 profile domain-containing protein</fullName>
    </recommendedName>
</protein>
<keyword evidence="5 8" id="KW-0472">Membrane</keyword>
<evidence type="ECO:0000313" key="11">
    <source>
        <dbReference type="Proteomes" id="UP000187209"/>
    </source>
</evidence>
<feature type="transmembrane region" description="Helical" evidence="8">
    <location>
        <begin position="12"/>
        <end position="33"/>
    </location>
</feature>
<gene>
    <name evidence="10" type="ORF">SteCoe_30639</name>
</gene>
<dbReference type="Proteomes" id="UP000187209">
    <property type="component" value="Unassembled WGS sequence"/>
</dbReference>
<keyword evidence="6" id="KW-0675">Receptor</keyword>
<evidence type="ECO:0000259" key="9">
    <source>
        <dbReference type="PROSITE" id="PS50262"/>
    </source>
</evidence>
<dbReference type="GO" id="GO:0004930">
    <property type="term" value="F:G protein-coupled receptor activity"/>
    <property type="evidence" value="ECO:0007669"/>
    <property type="project" value="UniProtKB-KW"/>
</dbReference>
<evidence type="ECO:0000256" key="1">
    <source>
        <dbReference type="ARBA" id="ARBA00004141"/>
    </source>
</evidence>
<feature type="transmembrane region" description="Helical" evidence="8">
    <location>
        <begin position="227"/>
        <end position="252"/>
    </location>
</feature>
<dbReference type="InterPro" id="IPR017452">
    <property type="entry name" value="GPCR_Rhodpsn_7TM"/>
</dbReference>
<sequence>MEYCADQEIFYYSTLSCSALSFFGSLTVIVAFLKLKRYQTYSLRLLFYLSISDFFKAIGLSVPCFYLTNEIYIKIAAFMGRTGNLCSSLWAVAIVNALYKIVVNGTQKFDYHHRFWVILTIGLIAFNSGISFLDIYSNIVSTCTFIDSFLGNALRFGTIFVPDWLLLIYNMFAYFKVQNKIKTLPLTIGKSLAIKRLFVFSMISFLCALPLSIIRIMQIFYQKSCLIAYLGIITFSANSLRGFINALAYLWAFKNFASLIGAQVNFERSISINSSETEGKNLLYESFTN</sequence>
<feature type="transmembrane region" description="Helical" evidence="8">
    <location>
        <begin position="197"/>
        <end position="221"/>
    </location>
</feature>
<keyword evidence="11" id="KW-1185">Reference proteome</keyword>
<feature type="domain" description="G-protein coupled receptors family 1 profile" evidence="9">
    <location>
        <begin position="24"/>
        <end position="249"/>
    </location>
</feature>
<comment type="subcellular location">
    <subcellularLocation>
        <location evidence="1">Membrane</location>
        <topology evidence="1">Multi-pass membrane protein</topology>
    </subcellularLocation>
</comment>
<dbReference type="PROSITE" id="PS50262">
    <property type="entry name" value="G_PROTEIN_RECEP_F1_2"/>
    <property type="match status" value="1"/>
</dbReference>
<reference evidence="10 11" key="1">
    <citation type="submission" date="2016-11" db="EMBL/GenBank/DDBJ databases">
        <title>The macronuclear genome of Stentor coeruleus: a giant cell with tiny introns.</title>
        <authorList>
            <person name="Slabodnick M."/>
            <person name="Ruby J.G."/>
            <person name="Reiff S.B."/>
            <person name="Swart E.C."/>
            <person name="Gosai S."/>
            <person name="Prabakaran S."/>
            <person name="Witkowska E."/>
            <person name="Larue G.E."/>
            <person name="Fisher S."/>
            <person name="Freeman R.M."/>
            <person name="Gunawardena J."/>
            <person name="Chu W."/>
            <person name="Stover N.A."/>
            <person name="Gregory B.D."/>
            <person name="Nowacki M."/>
            <person name="Derisi J."/>
            <person name="Roy S.W."/>
            <person name="Marshall W.F."/>
            <person name="Sood P."/>
        </authorList>
    </citation>
    <scope>NUCLEOTIDE SEQUENCE [LARGE SCALE GENOMIC DNA]</scope>
    <source>
        <strain evidence="10">WM001</strain>
    </source>
</reference>
<dbReference type="Gene3D" id="1.20.1070.10">
    <property type="entry name" value="Rhodopsin 7-helix transmembrane proteins"/>
    <property type="match status" value="1"/>
</dbReference>
<accession>A0A1R2B362</accession>
<dbReference type="GO" id="GO:0007189">
    <property type="term" value="P:adenylate cyclase-activating G protein-coupled receptor signaling pathway"/>
    <property type="evidence" value="ECO:0007669"/>
    <property type="project" value="TreeGrafter"/>
</dbReference>
<dbReference type="AlphaFoldDB" id="A0A1R2B362"/>
<dbReference type="GO" id="GO:0005886">
    <property type="term" value="C:plasma membrane"/>
    <property type="evidence" value="ECO:0007669"/>
    <property type="project" value="TreeGrafter"/>
</dbReference>
<evidence type="ECO:0000256" key="4">
    <source>
        <dbReference type="ARBA" id="ARBA00023040"/>
    </source>
</evidence>
<evidence type="ECO:0000256" key="2">
    <source>
        <dbReference type="ARBA" id="ARBA00022692"/>
    </source>
</evidence>